<feature type="transmembrane region" description="Helical" evidence="1">
    <location>
        <begin position="125"/>
        <end position="148"/>
    </location>
</feature>
<feature type="domain" description="GYF" evidence="2">
    <location>
        <begin position="3"/>
        <end position="49"/>
    </location>
</feature>
<dbReference type="EMBL" id="JACCCW010000001">
    <property type="protein sequence ID" value="NYF78192.1"/>
    <property type="molecule type" value="Genomic_DNA"/>
</dbReference>
<protein>
    <recommendedName>
        <fullName evidence="2">GYF domain-containing protein</fullName>
    </recommendedName>
</protein>
<dbReference type="Pfam" id="PF14237">
    <property type="entry name" value="GYF_2"/>
    <property type="match status" value="1"/>
</dbReference>
<evidence type="ECO:0000256" key="1">
    <source>
        <dbReference type="SAM" id="Phobius"/>
    </source>
</evidence>
<feature type="transmembrane region" description="Helical" evidence="1">
    <location>
        <begin position="88"/>
        <end position="113"/>
    </location>
</feature>
<dbReference type="AlphaFoldDB" id="A0A7Y9TJE3"/>
<comment type="caution">
    <text evidence="3">The sequence shown here is derived from an EMBL/GenBank/DDBJ whole genome shotgun (WGS) entry which is preliminary data.</text>
</comment>
<keyword evidence="1" id="KW-0812">Transmembrane</keyword>
<dbReference type="Proteomes" id="UP000589520">
    <property type="component" value="Unassembled WGS sequence"/>
</dbReference>
<evidence type="ECO:0000313" key="3">
    <source>
        <dbReference type="EMBL" id="NYF78192.1"/>
    </source>
</evidence>
<proteinExistence type="predicted"/>
<keyword evidence="1" id="KW-1133">Transmembrane helix</keyword>
<accession>A0A7Y9TJE3</accession>
<evidence type="ECO:0000259" key="2">
    <source>
        <dbReference type="Pfam" id="PF14237"/>
    </source>
</evidence>
<sequence length="230" mass="25553">MLYHVSRNGQMYGPYTIEDLQRYVLSGNVLPTDLAKSDSMPEWLPVHQVLSAAGVGGFAAAPAAYPVPASTATAADPSTYPDPPNLQWGLVLLFNVLTCGLFMAVWNIIVSAWMKRVQPGSQAMIYYIAGYALLLLNSGASFGFIFAMHHHHVYHHHPLAGIIALAGWVVRLIARFTMRANLEEHFNGPEPLGLRLSGVMTFFFGGLYHQYHLNRINEIKNAVRYRRTAL</sequence>
<dbReference type="InterPro" id="IPR025640">
    <property type="entry name" value="GYF_2"/>
</dbReference>
<gene>
    <name evidence="3" type="ORF">HDF17_000479</name>
</gene>
<feature type="transmembrane region" description="Helical" evidence="1">
    <location>
        <begin position="154"/>
        <end position="174"/>
    </location>
</feature>
<name>A0A7Y9TJE3_9BACT</name>
<evidence type="ECO:0000313" key="4">
    <source>
        <dbReference type="Proteomes" id="UP000589520"/>
    </source>
</evidence>
<keyword evidence="1" id="KW-0472">Membrane</keyword>
<organism evidence="3 4">
    <name type="scientific">Granulicella arctica</name>
    <dbReference type="NCBI Taxonomy" id="940613"/>
    <lineage>
        <taxon>Bacteria</taxon>
        <taxon>Pseudomonadati</taxon>
        <taxon>Acidobacteriota</taxon>
        <taxon>Terriglobia</taxon>
        <taxon>Terriglobales</taxon>
        <taxon>Acidobacteriaceae</taxon>
        <taxon>Granulicella</taxon>
    </lineage>
</organism>
<dbReference type="RefSeq" id="WP_179487404.1">
    <property type="nucleotide sequence ID" value="NZ_JACCCW010000001.1"/>
</dbReference>
<keyword evidence="4" id="KW-1185">Reference proteome</keyword>
<reference evidence="3 4" key="1">
    <citation type="submission" date="2020-07" db="EMBL/GenBank/DDBJ databases">
        <title>Genomic Encyclopedia of Type Strains, Phase IV (KMG-V): Genome sequencing to study the core and pangenomes of soil and plant-associated prokaryotes.</title>
        <authorList>
            <person name="Whitman W."/>
        </authorList>
    </citation>
    <scope>NUCLEOTIDE SEQUENCE [LARGE SCALE GENOMIC DNA]</scope>
    <source>
        <strain evidence="3 4">X4EP2</strain>
    </source>
</reference>